<dbReference type="Proteomes" id="UP000886595">
    <property type="component" value="Unassembled WGS sequence"/>
</dbReference>
<sequence length="894" mass="101500">MPLAMPCLVPWHGVGFLAGHEHQLKVTCILPPIPHDPEDDVSMEDKHSDELETLRDISKKGYKFTADDWKTRSVDTFDTLDALIQMMGNEETSQASASIEEESVNTKLNRIIEVMKENLKSMKDRMSLLEEENMQLKVRVSELEGNQNVGPHTQTVVFPTNVTQQIVRETLPSESLAAQTQVLQKETNETPASPKSIETQVYTPIQTQQMVTEGTYEITEPLTEIISANNKKEDTHVVHNTPSSPISSLISLVLEENKNALTETATQYFSLSEKEPSDETPSEQNQAEENLKVTTEPTTQIISTDVSKTQPLNQQTEHLQKSERETSDKTPTEQNQAEENLQDTTEPTTETQPLNQQTKHLQTSAIDFSETEKAEENRLPTLFEIGADVEIASNDDTTSRIWYPAKVVDLNGVEKVTVEYYRTVFAEKKKVQNTITTEKIRPAPPTSFQKAFEMNDNVEGFYKNGWYSGQIKMVLGDNTYSVYLNSSMETIQFEPSHLRIHREWIDGVWKMADEEKPNKKRKAAGSSQELGKDTVVPFLRRSERVPKRSRDTKTPFKSERNPALTHIDGAFAMLNCRINENAAWFHNNKIPKAYFLPTTFFPTLGYYIDLIETRPAEGKKIFADGQTELVRGEIYPKKKWGEDVDVLYGVIVGRYGKHLIGMAVDLKKRTITLFHCGLPTEDKNNDISQIEELAVLIPSLMMEAFGEELKITCILPHIPHDPEADVCIEDIADKRLEDIADLSKRDYKFKIREWDNMSIDLYAANEEIRRASLLFGNGEMGQASSSYPEESVESKINRISQMMEDNFRIMNTRLCLIEKDSKEIKDDPNTWTQVSPPNLTKRTDTTEPMDGTAFKLGEANHDQAAGTFENEDDPNTWTQECLPDFVEIAQTDTT</sequence>
<comment type="caution">
    <text evidence="4">The sequence shown here is derived from an EMBL/GenBank/DDBJ whole genome shotgun (WGS) entry which is preliminary data.</text>
</comment>
<dbReference type="OrthoDB" id="1059983at2759"/>
<evidence type="ECO:0000313" key="5">
    <source>
        <dbReference type="Proteomes" id="UP000886595"/>
    </source>
</evidence>
<feature type="compositionally biased region" description="Polar residues" evidence="2">
    <location>
        <begin position="282"/>
        <end position="317"/>
    </location>
</feature>
<keyword evidence="1" id="KW-0175">Coiled coil</keyword>
<feature type="region of interest" description="Disordered" evidence="2">
    <location>
        <begin position="269"/>
        <end position="360"/>
    </location>
</feature>
<feature type="compositionally biased region" description="Low complexity" evidence="2">
    <location>
        <begin position="342"/>
        <end position="358"/>
    </location>
</feature>
<dbReference type="InterPro" id="IPR014002">
    <property type="entry name" value="Agenet_dom_plant"/>
</dbReference>
<evidence type="ECO:0000313" key="4">
    <source>
        <dbReference type="EMBL" id="KAG2329935.1"/>
    </source>
</evidence>
<dbReference type="SMART" id="SM00743">
    <property type="entry name" value="Agenet"/>
    <property type="match status" value="2"/>
</dbReference>
<feature type="compositionally biased region" description="Basic and acidic residues" evidence="2">
    <location>
        <begin position="318"/>
        <end position="331"/>
    </location>
</feature>
<proteinExistence type="predicted"/>
<keyword evidence="5" id="KW-1185">Reference proteome</keyword>
<feature type="domain" description="Agenet" evidence="3">
    <location>
        <begin position="450"/>
        <end position="506"/>
    </location>
</feature>
<accession>A0A8X8BCD8</accession>
<feature type="region of interest" description="Disordered" evidence="2">
    <location>
        <begin position="827"/>
        <end position="847"/>
    </location>
</feature>
<protein>
    <recommendedName>
        <fullName evidence="3">Agenet domain-containing protein</fullName>
    </recommendedName>
</protein>
<dbReference type="PANTHER" id="PTHR31917:SF164">
    <property type="entry name" value="DUF724 DOMAIN-CONTAINING PROTEIN 7-LIKE"/>
    <property type="match status" value="1"/>
</dbReference>
<gene>
    <name evidence="4" type="ORF">Bca52824_001115</name>
</gene>
<evidence type="ECO:0000256" key="2">
    <source>
        <dbReference type="SAM" id="MobiDB-lite"/>
    </source>
</evidence>
<dbReference type="AlphaFoldDB" id="A0A8X8BCD8"/>
<organism evidence="4 5">
    <name type="scientific">Brassica carinata</name>
    <name type="common">Ethiopian mustard</name>
    <name type="synonym">Abyssinian cabbage</name>
    <dbReference type="NCBI Taxonomy" id="52824"/>
    <lineage>
        <taxon>Eukaryota</taxon>
        <taxon>Viridiplantae</taxon>
        <taxon>Streptophyta</taxon>
        <taxon>Embryophyta</taxon>
        <taxon>Tracheophyta</taxon>
        <taxon>Spermatophyta</taxon>
        <taxon>Magnoliopsida</taxon>
        <taxon>eudicotyledons</taxon>
        <taxon>Gunneridae</taxon>
        <taxon>Pentapetalae</taxon>
        <taxon>rosids</taxon>
        <taxon>malvids</taxon>
        <taxon>Brassicales</taxon>
        <taxon>Brassicaceae</taxon>
        <taxon>Brassiceae</taxon>
        <taxon>Brassica</taxon>
    </lineage>
</organism>
<feature type="compositionally biased region" description="Polar residues" evidence="2">
    <location>
        <begin position="829"/>
        <end position="840"/>
    </location>
</feature>
<dbReference type="InterPro" id="IPR008395">
    <property type="entry name" value="Agenet-like_dom"/>
</dbReference>
<evidence type="ECO:0000256" key="1">
    <source>
        <dbReference type="SAM" id="Coils"/>
    </source>
</evidence>
<reference evidence="4 5" key="1">
    <citation type="submission" date="2020-02" db="EMBL/GenBank/DDBJ databases">
        <authorList>
            <person name="Ma Q."/>
            <person name="Huang Y."/>
            <person name="Song X."/>
            <person name="Pei D."/>
        </authorList>
    </citation>
    <scope>NUCLEOTIDE SEQUENCE [LARGE SCALE GENOMIC DNA]</scope>
    <source>
        <strain evidence="4">Sxm20200214</strain>
        <tissue evidence="4">Leaf</tissue>
    </source>
</reference>
<evidence type="ECO:0000259" key="3">
    <source>
        <dbReference type="SMART" id="SM00743"/>
    </source>
</evidence>
<dbReference type="Pfam" id="PF05641">
    <property type="entry name" value="Agenet"/>
    <property type="match status" value="1"/>
</dbReference>
<dbReference type="CDD" id="cd20406">
    <property type="entry name" value="Tudor_Agenet_AtDUF_rpt2_4"/>
    <property type="match status" value="1"/>
</dbReference>
<feature type="domain" description="Agenet" evidence="3">
    <location>
        <begin position="381"/>
        <end position="448"/>
    </location>
</feature>
<dbReference type="PANTHER" id="PTHR31917">
    <property type="entry name" value="AGENET DOMAIN-CONTAINING PROTEIN-RELATED"/>
    <property type="match status" value="1"/>
</dbReference>
<feature type="coiled-coil region" evidence="1">
    <location>
        <begin position="105"/>
        <end position="146"/>
    </location>
</feature>
<dbReference type="EMBL" id="JAAMPC010000001">
    <property type="protein sequence ID" value="KAG2329935.1"/>
    <property type="molecule type" value="Genomic_DNA"/>
</dbReference>
<name>A0A8X8BCD8_BRACI</name>